<dbReference type="PIRSF" id="PIRSF012293">
    <property type="entry name" value="EutA"/>
    <property type="match status" value="1"/>
</dbReference>
<sequence>MHDEDFFHTHDDVLDEEVRAAISKAILDQETLELLTVGIDIGSSTSHLLFARVHFQREGHKSADRFVVIEREVVWRSPILLTPFLADGTIDAHALSHFVQDSYRDAGFTAQDVDSGAVILTGEAIKRTNARAIDEMFATESGKFVCATAGHKLESILAAHGSGAARLSKLRGQTGLHVDIGGGTTKLALVVDGEIVDVAAFAVGGRLVAQDADGAWTRVDDSARMVAEELGIPVDAESLADPGHRAAIAGRLARIVVDEITGDELDELGRALELTEHLRRPKEPEYVTFSGGVSEYIFGHTSERFGDIAPELAEAVIGELSRRLSVPSVDPGQGIRATVIGASQFTVQVSGKTLHLSGESGLPAQNLPVVQFNGLLGDVIDEDAVVKALRASAEQRDADPAQAVCIAVRWTGSATHARLAALARCIAAVAEPASDDDGLLVVVVDADIASLLGRVLREDAGVRRPLVAVDGIELSELDFVDVGAFIDPPGVVPVVIKSLLFA</sequence>
<dbReference type="InterPro" id="IPR043129">
    <property type="entry name" value="ATPase_NBD"/>
</dbReference>
<keyword evidence="2" id="KW-1185">Reference proteome</keyword>
<dbReference type="Gene3D" id="3.30.420.40">
    <property type="match status" value="1"/>
</dbReference>
<evidence type="ECO:0008006" key="3">
    <source>
        <dbReference type="Google" id="ProtNLM"/>
    </source>
</evidence>
<protein>
    <recommendedName>
        <fullName evidence="3">Reactivating factor for ethanolamine ammonia lyase</fullName>
    </recommendedName>
</protein>
<evidence type="ECO:0000313" key="2">
    <source>
        <dbReference type="Proteomes" id="UP000466345"/>
    </source>
</evidence>
<dbReference type="InterPro" id="IPR009377">
    <property type="entry name" value="EutA"/>
</dbReference>
<dbReference type="Pfam" id="PF06277">
    <property type="entry name" value="EutA"/>
    <property type="match status" value="1"/>
</dbReference>
<proteinExistence type="predicted"/>
<gene>
    <name evidence="1" type="ORF">SRB5_44690</name>
</gene>
<dbReference type="RefSeq" id="WP_323378299.1">
    <property type="nucleotide sequence ID" value="NZ_WEGJ01000020.1"/>
</dbReference>
<name>A0A7K0CLD7_9ACTN</name>
<dbReference type="PANTHER" id="PTHR32432">
    <property type="entry name" value="CELL DIVISION PROTEIN FTSA-RELATED"/>
    <property type="match status" value="1"/>
</dbReference>
<organism evidence="1 2">
    <name type="scientific">Streptomyces smaragdinus</name>
    <dbReference type="NCBI Taxonomy" id="2585196"/>
    <lineage>
        <taxon>Bacteria</taxon>
        <taxon>Bacillati</taxon>
        <taxon>Actinomycetota</taxon>
        <taxon>Actinomycetes</taxon>
        <taxon>Kitasatosporales</taxon>
        <taxon>Streptomycetaceae</taxon>
        <taxon>Streptomyces</taxon>
    </lineage>
</organism>
<dbReference type="Proteomes" id="UP000466345">
    <property type="component" value="Unassembled WGS sequence"/>
</dbReference>
<reference evidence="1 2" key="1">
    <citation type="submission" date="2019-10" db="EMBL/GenBank/DDBJ databases">
        <title>Streptomyces smaragdinus sp. nov. and Streptomyces fabii sp. nov., isolated from the gut of fungus growing-termite Macrotermes natalensis.</title>
        <authorList>
            <person name="Schwitalla J."/>
            <person name="Benndorf R."/>
            <person name="Martin K."/>
            <person name="De Beer W."/>
            <person name="Kaster A.-K."/>
            <person name="Vollmers J."/>
            <person name="Poulsen M."/>
            <person name="Beemelmanns C."/>
        </authorList>
    </citation>
    <scope>NUCLEOTIDE SEQUENCE [LARGE SCALE GENOMIC DNA]</scope>
    <source>
        <strain evidence="1 2">RB5</strain>
    </source>
</reference>
<dbReference type="SUPFAM" id="SSF53067">
    <property type="entry name" value="Actin-like ATPase domain"/>
    <property type="match status" value="1"/>
</dbReference>
<dbReference type="PANTHER" id="PTHR32432:SF13">
    <property type="entry name" value="ETHANOLAMINE AMMONIA-LYASE REACTIVASE EUTA"/>
    <property type="match status" value="1"/>
</dbReference>
<dbReference type="AlphaFoldDB" id="A0A7K0CLD7"/>
<comment type="caution">
    <text evidence="1">The sequence shown here is derived from an EMBL/GenBank/DDBJ whole genome shotgun (WGS) entry which is preliminary data.</text>
</comment>
<dbReference type="EMBL" id="WEGJ01000020">
    <property type="protein sequence ID" value="MQY14305.1"/>
    <property type="molecule type" value="Genomic_DNA"/>
</dbReference>
<dbReference type="InterPro" id="IPR050696">
    <property type="entry name" value="FtsA/MreB"/>
</dbReference>
<accession>A0A7K0CLD7</accession>
<evidence type="ECO:0000313" key="1">
    <source>
        <dbReference type="EMBL" id="MQY14305.1"/>
    </source>
</evidence>